<reference evidence="3" key="1">
    <citation type="submission" date="2018-02" db="EMBL/GenBank/DDBJ databases">
        <authorList>
            <person name="Cohen D.B."/>
            <person name="Kent A.D."/>
        </authorList>
    </citation>
    <scope>NUCLEOTIDE SEQUENCE</scope>
</reference>
<dbReference type="PANTHER" id="PTHR11439">
    <property type="entry name" value="GAG-POL-RELATED RETROTRANSPOSON"/>
    <property type="match status" value="1"/>
</dbReference>
<evidence type="ECO:0000313" key="3">
    <source>
        <dbReference type="EMBL" id="SPD33724.1"/>
    </source>
</evidence>
<feature type="region of interest" description="Disordered" evidence="1">
    <location>
        <begin position="330"/>
        <end position="360"/>
    </location>
</feature>
<protein>
    <recommendedName>
        <fullName evidence="2">Reverse transcriptase Ty1/copia-type domain-containing protein</fullName>
    </recommendedName>
</protein>
<gene>
    <name evidence="3" type="ORF">FSB_LOCUS61606</name>
</gene>
<evidence type="ECO:0000259" key="2">
    <source>
        <dbReference type="Pfam" id="PF07727"/>
    </source>
</evidence>
<name>A0A2N9JAT0_FAGSY</name>
<dbReference type="SUPFAM" id="SSF56672">
    <property type="entry name" value="DNA/RNA polymerases"/>
    <property type="match status" value="1"/>
</dbReference>
<accession>A0A2N9JAT0</accession>
<dbReference type="PANTHER" id="PTHR11439:SF455">
    <property type="entry name" value="RLK (RECEPTOR-LIKE PROTEIN KINASE) 8, PUTATIVE-RELATED"/>
    <property type="match status" value="1"/>
</dbReference>
<dbReference type="InterPro" id="IPR013103">
    <property type="entry name" value="RVT_2"/>
</dbReference>
<dbReference type="Pfam" id="PF07727">
    <property type="entry name" value="RVT_2"/>
    <property type="match status" value="1"/>
</dbReference>
<dbReference type="EMBL" id="OIVN01006470">
    <property type="protein sequence ID" value="SPD33724.1"/>
    <property type="molecule type" value="Genomic_DNA"/>
</dbReference>
<feature type="domain" description="Reverse transcriptase Ty1/copia-type" evidence="2">
    <location>
        <begin position="453"/>
        <end position="506"/>
    </location>
</feature>
<proteinExistence type="predicted"/>
<sequence>MHFYGFLDGSTAASLPIITLAIAGVTTTAPNPNFNSWHLQDQLILSALISSLSEIVFVHVVKCTTSRDVWLTLERMFTSQSQARTIQIHYQLATLRKGDSSIADYFHKFTGLADTLTVINQPLDDFELVSFLMAGLGSEYDSLVTSVQTRADPLSLEELYGHLLAHKLWLVQNQPSIDLSLATTNFVNKNPSTHGGRGRGRGNFKSNYPVCQVCTKPSHDALHCYHRFDNAYTIESTQNLQAFVATPQTSPDPNWYTDTGATHHITSDFGNLNMRSEEYHGPEQIRVGSATEVIQPIFAPICATPLAQPHTRSSLAPLMTYAPNLGSVPVYPPNSPPSSTSQIEATNAPNEPTDAPINPTNALPPLHPMLTRSRNNISKPRVFSDGITGYSFPRALLVDGACDSLATEPTCFSQAIKHPHWRDAMNSEFDALLRNRTWSLVPTATARNIIGCNETFSPIIKPTTVRLVLSISASWSLHQIDIQNAFLHGDLSEEVFMSQPLGIEVLCNAQCALLSQKRYILDLLKRNHMLDAKLVRSPMATSTILSIFDGEPLDDPTPFWSTVGALQYLAITRPDIAFVVNKLSQFMHCPNSLHWQSVKRLLRYLKHTIHFGLQIHKSSNFSLQAFTDADWVGCRDDRRSTGGYCIFLGTNLISWSCKKQATIAHPSTEAEYKALANAAAEIKWLQSLLMREHVKEYNQFKKCLGTYLKHCGFML</sequence>
<dbReference type="InterPro" id="IPR043502">
    <property type="entry name" value="DNA/RNA_pol_sf"/>
</dbReference>
<dbReference type="AlphaFoldDB" id="A0A2N9JAT0"/>
<organism evidence="3">
    <name type="scientific">Fagus sylvatica</name>
    <name type="common">Beechnut</name>
    <dbReference type="NCBI Taxonomy" id="28930"/>
    <lineage>
        <taxon>Eukaryota</taxon>
        <taxon>Viridiplantae</taxon>
        <taxon>Streptophyta</taxon>
        <taxon>Embryophyta</taxon>
        <taxon>Tracheophyta</taxon>
        <taxon>Spermatophyta</taxon>
        <taxon>Magnoliopsida</taxon>
        <taxon>eudicotyledons</taxon>
        <taxon>Gunneridae</taxon>
        <taxon>Pentapetalae</taxon>
        <taxon>rosids</taxon>
        <taxon>fabids</taxon>
        <taxon>Fagales</taxon>
        <taxon>Fagaceae</taxon>
        <taxon>Fagus</taxon>
    </lineage>
</organism>
<dbReference type="CDD" id="cd09272">
    <property type="entry name" value="RNase_HI_RT_Ty1"/>
    <property type="match status" value="1"/>
</dbReference>
<evidence type="ECO:0000256" key="1">
    <source>
        <dbReference type="SAM" id="MobiDB-lite"/>
    </source>
</evidence>
<dbReference type="Pfam" id="PF14223">
    <property type="entry name" value="Retrotran_gag_2"/>
    <property type="match status" value="1"/>
</dbReference>